<accession>A0A316QZK8</accession>
<feature type="transmembrane region" description="Helical" evidence="7">
    <location>
        <begin position="18"/>
        <end position="35"/>
    </location>
</feature>
<evidence type="ECO:0000256" key="7">
    <source>
        <dbReference type="SAM" id="Phobius"/>
    </source>
</evidence>
<sequence length="568" mass="65052">MRHFKKKISDWLSKQQNLYILFTIILMIPTCLLLYTEEMSMAMRVAYFFLPLSVYMGLLAMRQKPGIVLLWLSLLLLLGAFQEVLLYLFGNSIIASDMFLNLFTTSTGEASELLSNLIPALILVFFVFFGAIYLAFHSIRIEDRLHVSVRKKLVIIAVCSLLIGFIGGVTAKVQEPNDNVLLNIYPVNVFYNMKFARESWHKSKNYRKTSESFSFQAKSRHPSNDKEIYVLVIGETSRSDNWSLYGYERETNPRLSKEKSLVCFTDVVTQCNATHKSVPLILSAASADNFEIIYKQKSIITAFKEAGFKTAFLSNQVPNNTFTDFFSREADVVKLLRGDPLAISDNPLDHDLLPLLDNFIAKSGNKQFIVLHTYGSHFNYRDRYSDKFKVFIPDNSVNLEYRHRDLLINSYDNSILSTDDFLASVIDKLRNTGAVTCMFYLPDHGEDIMDDDRHRFLHASPCPTYYQLHIPFLIWFSDEYNNRYPEAIKNAVSHHSSPITTRAAFHTMLDLGGIATAHLDSVFSVVNADFSPRKRSYLNDHNLPESLDNCGLKEEDKAMFRKKGMAFP</sequence>
<feature type="transmembrane region" description="Helical" evidence="7">
    <location>
        <begin position="117"/>
        <end position="141"/>
    </location>
</feature>
<dbReference type="RefSeq" id="WP_022389609.1">
    <property type="nucleotide sequence ID" value="NZ_AP028032.1"/>
</dbReference>
<name>A0A316QZK8_9BACT</name>
<dbReference type="PANTHER" id="PTHR30443:SF0">
    <property type="entry name" value="PHOSPHOETHANOLAMINE TRANSFERASE EPTA"/>
    <property type="match status" value="1"/>
</dbReference>
<feature type="domain" description="Sulfatase N-terminal" evidence="8">
    <location>
        <begin position="229"/>
        <end position="513"/>
    </location>
</feature>
<dbReference type="AlphaFoldDB" id="A0A316QZK8"/>
<evidence type="ECO:0000256" key="6">
    <source>
        <dbReference type="ARBA" id="ARBA00023136"/>
    </source>
</evidence>
<dbReference type="GeneID" id="92929623"/>
<evidence type="ECO:0000256" key="4">
    <source>
        <dbReference type="ARBA" id="ARBA00022692"/>
    </source>
</evidence>
<dbReference type="SUPFAM" id="SSF53649">
    <property type="entry name" value="Alkaline phosphatase-like"/>
    <property type="match status" value="1"/>
</dbReference>
<evidence type="ECO:0000256" key="3">
    <source>
        <dbReference type="ARBA" id="ARBA00022679"/>
    </source>
</evidence>
<dbReference type="Pfam" id="PF00884">
    <property type="entry name" value="Sulfatase"/>
    <property type="match status" value="1"/>
</dbReference>
<feature type="transmembrane region" description="Helical" evidence="7">
    <location>
        <begin position="153"/>
        <end position="171"/>
    </location>
</feature>
<dbReference type="Gene3D" id="3.40.720.10">
    <property type="entry name" value="Alkaline Phosphatase, subunit A"/>
    <property type="match status" value="1"/>
</dbReference>
<dbReference type="InterPro" id="IPR040423">
    <property type="entry name" value="PEA_transferase"/>
</dbReference>
<evidence type="ECO:0000313" key="9">
    <source>
        <dbReference type="EMBL" id="HBJ09593.1"/>
    </source>
</evidence>
<keyword evidence="5 7" id="KW-1133">Transmembrane helix</keyword>
<feature type="transmembrane region" description="Helical" evidence="7">
    <location>
        <begin position="68"/>
        <end position="89"/>
    </location>
</feature>
<dbReference type="PANTHER" id="PTHR30443">
    <property type="entry name" value="INNER MEMBRANE PROTEIN"/>
    <property type="match status" value="1"/>
</dbReference>
<organism evidence="9 10">
    <name type="scientific">Coprobacter fastidiosus</name>
    <dbReference type="NCBI Taxonomy" id="1099853"/>
    <lineage>
        <taxon>Bacteria</taxon>
        <taxon>Pseudomonadati</taxon>
        <taxon>Bacteroidota</taxon>
        <taxon>Bacteroidia</taxon>
        <taxon>Bacteroidales</taxon>
        <taxon>Barnesiellaceae</taxon>
        <taxon>Coprobacter</taxon>
    </lineage>
</organism>
<comment type="caution">
    <text evidence="9">The sequence shown here is derived from an EMBL/GenBank/DDBJ whole genome shotgun (WGS) entry which is preliminary data.</text>
</comment>
<dbReference type="GO" id="GO:0016776">
    <property type="term" value="F:phosphotransferase activity, phosphate group as acceptor"/>
    <property type="evidence" value="ECO:0007669"/>
    <property type="project" value="TreeGrafter"/>
</dbReference>
<dbReference type="CDD" id="cd16017">
    <property type="entry name" value="LptA"/>
    <property type="match status" value="1"/>
</dbReference>
<dbReference type="InterPro" id="IPR058130">
    <property type="entry name" value="PEA_transf_C"/>
</dbReference>
<dbReference type="Proteomes" id="UP000262954">
    <property type="component" value="Unassembled WGS sequence"/>
</dbReference>
<protein>
    <submittedName>
        <fullName evidence="9">DUF1705 domain-containing protein</fullName>
    </submittedName>
</protein>
<proteinExistence type="predicted"/>
<dbReference type="GO" id="GO:0005886">
    <property type="term" value="C:plasma membrane"/>
    <property type="evidence" value="ECO:0007669"/>
    <property type="project" value="UniProtKB-SubCell"/>
</dbReference>
<keyword evidence="4 7" id="KW-0812">Transmembrane</keyword>
<comment type="subcellular location">
    <subcellularLocation>
        <location evidence="1">Cell membrane</location>
        <topology evidence="1">Multi-pass membrane protein</topology>
    </subcellularLocation>
</comment>
<feature type="transmembrane region" description="Helical" evidence="7">
    <location>
        <begin position="41"/>
        <end position="61"/>
    </location>
</feature>
<dbReference type="EMBL" id="DNWC01000146">
    <property type="protein sequence ID" value="HBJ09593.1"/>
    <property type="molecule type" value="Genomic_DNA"/>
</dbReference>
<dbReference type="GO" id="GO:0009244">
    <property type="term" value="P:lipopolysaccharide core region biosynthetic process"/>
    <property type="evidence" value="ECO:0007669"/>
    <property type="project" value="TreeGrafter"/>
</dbReference>
<keyword evidence="3" id="KW-0808">Transferase</keyword>
<evidence type="ECO:0000256" key="2">
    <source>
        <dbReference type="ARBA" id="ARBA00022475"/>
    </source>
</evidence>
<evidence type="ECO:0000256" key="1">
    <source>
        <dbReference type="ARBA" id="ARBA00004651"/>
    </source>
</evidence>
<evidence type="ECO:0000313" key="10">
    <source>
        <dbReference type="Proteomes" id="UP000262954"/>
    </source>
</evidence>
<evidence type="ECO:0000259" key="8">
    <source>
        <dbReference type="Pfam" id="PF00884"/>
    </source>
</evidence>
<keyword evidence="2" id="KW-1003">Cell membrane</keyword>
<gene>
    <name evidence="9" type="ORF">DDY73_11385</name>
</gene>
<dbReference type="InterPro" id="IPR017850">
    <property type="entry name" value="Alkaline_phosphatase_core_sf"/>
</dbReference>
<dbReference type="InterPro" id="IPR000917">
    <property type="entry name" value="Sulfatase_N"/>
</dbReference>
<evidence type="ECO:0000256" key="5">
    <source>
        <dbReference type="ARBA" id="ARBA00022989"/>
    </source>
</evidence>
<reference evidence="9 10" key="1">
    <citation type="journal article" date="2018" name="Nat. Biotechnol.">
        <title>A standardized bacterial taxonomy based on genome phylogeny substantially revises the tree of life.</title>
        <authorList>
            <person name="Parks D.H."/>
            <person name="Chuvochina M."/>
            <person name="Waite D.W."/>
            <person name="Rinke C."/>
            <person name="Skarshewski A."/>
            <person name="Chaumeil P.A."/>
            <person name="Hugenholtz P."/>
        </authorList>
    </citation>
    <scope>NUCLEOTIDE SEQUENCE [LARGE SCALE GENOMIC DNA]</scope>
    <source>
        <strain evidence="9">UBA11482</strain>
    </source>
</reference>
<keyword evidence="6 7" id="KW-0472">Membrane</keyword>